<accession>A0A9X2DPB6</accession>
<keyword evidence="1" id="KW-0808">Transferase</keyword>
<dbReference type="Gene3D" id="2.30.30.430">
    <property type="entry name" value="Kinase associated protein B domain"/>
    <property type="match status" value="1"/>
</dbReference>
<dbReference type="RefSeq" id="WP_251222329.1">
    <property type="nucleotide sequence ID" value="NZ_JAMBOL010000003.1"/>
</dbReference>
<keyword evidence="1" id="KW-0418">Kinase</keyword>
<proteinExistence type="predicted"/>
<gene>
    <name evidence="1" type="ORF">M3202_05425</name>
</gene>
<dbReference type="InterPro" id="IPR038080">
    <property type="entry name" value="KapB_sf"/>
</dbReference>
<evidence type="ECO:0000313" key="1">
    <source>
        <dbReference type="EMBL" id="MCM3713515.1"/>
    </source>
</evidence>
<evidence type="ECO:0000313" key="2">
    <source>
        <dbReference type="Proteomes" id="UP001139179"/>
    </source>
</evidence>
<protein>
    <submittedName>
        <fullName evidence="1">Kinase-associated lipoprotein B</fullName>
    </submittedName>
</protein>
<reference evidence="1" key="1">
    <citation type="submission" date="2022-05" db="EMBL/GenBank/DDBJ databases">
        <title>Comparative Genomics of Spacecraft Associated Microbes.</title>
        <authorList>
            <person name="Tran M.T."/>
            <person name="Wright A."/>
            <person name="Seuylemezian A."/>
            <person name="Eisen J."/>
            <person name="Coil D."/>
        </authorList>
    </citation>
    <scope>NUCLEOTIDE SEQUENCE</scope>
    <source>
        <strain evidence="1">214.1.1</strain>
    </source>
</reference>
<dbReference type="GO" id="GO:0016301">
    <property type="term" value="F:kinase activity"/>
    <property type="evidence" value="ECO:0007669"/>
    <property type="project" value="UniProtKB-KW"/>
</dbReference>
<organism evidence="1 2">
    <name type="scientific">Halalkalibacter oceani</name>
    <dbReference type="NCBI Taxonomy" id="1653776"/>
    <lineage>
        <taxon>Bacteria</taxon>
        <taxon>Bacillati</taxon>
        <taxon>Bacillota</taxon>
        <taxon>Bacilli</taxon>
        <taxon>Bacillales</taxon>
        <taxon>Bacillaceae</taxon>
        <taxon>Halalkalibacter</taxon>
    </lineage>
</organism>
<comment type="caution">
    <text evidence="1">The sequence shown here is derived from an EMBL/GenBank/DDBJ whole genome shotgun (WGS) entry which is preliminary data.</text>
</comment>
<dbReference type="SMART" id="SM01298">
    <property type="entry name" value="KapB"/>
    <property type="match status" value="1"/>
</dbReference>
<dbReference type="Proteomes" id="UP001139179">
    <property type="component" value="Unassembled WGS sequence"/>
</dbReference>
<dbReference type="SUPFAM" id="SSF141251">
    <property type="entry name" value="Kinase-associated protein B-like"/>
    <property type="match status" value="1"/>
</dbReference>
<sequence length="124" mass="14523">MERQYVRAVYKTGVYIAELLEEQPANQRALVKVAAVLKHPMQGDLHHPKEADVPLFHQRKALAEFEKTWVPLSSMKPYEGEIPSYQESLKEAFQKELANCQQLDSEWARKCEEKLKECEKEYGW</sequence>
<keyword evidence="1" id="KW-0449">Lipoprotein</keyword>
<name>A0A9X2DPB6_9BACI</name>
<dbReference type="EMBL" id="JAMBOL010000003">
    <property type="protein sequence ID" value="MCM3713515.1"/>
    <property type="molecule type" value="Genomic_DNA"/>
</dbReference>
<dbReference type="Pfam" id="PF08810">
    <property type="entry name" value="KapB"/>
    <property type="match status" value="1"/>
</dbReference>
<dbReference type="AlphaFoldDB" id="A0A9X2DPB6"/>
<dbReference type="InterPro" id="IPR014916">
    <property type="entry name" value="KapB"/>
</dbReference>
<keyword evidence="2" id="KW-1185">Reference proteome</keyword>